<evidence type="ECO:0000313" key="2">
    <source>
        <dbReference type="Proteomes" id="UP001054252"/>
    </source>
</evidence>
<proteinExistence type="predicted"/>
<evidence type="ECO:0000313" key="1">
    <source>
        <dbReference type="EMBL" id="GKV16206.1"/>
    </source>
</evidence>
<sequence>MLVWCPIFTEVQFKFVWVAIDILCPLGEFPLCNLDYEYGATVDGSSMD</sequence>
<keyword evidence="2" id="KW-1185">Reference proteome</keyword>
<comment type="caution">
    <text evidence="1">The sequence shown here is derived from an EMBL/GenBank/DDBJ whole genome shotgun (WGS) entry which is preliminary data.</text>
</comment>
<protein>
    <submittedName>
        <fullName evidence="1">Uncharacterized protein</fullName>
    </submittedName>
</protein>
<dbReference type="EMBL" id="BPVZ01000045">
    <property type="protein sequence ID" value="GKV16206.1"/>
    <property type="molecule type" value="Genomic_DNA"/>
</dbReference>
<accession>A0AAV5JU28</accession>
<dbReference type="Proteomes" id="UP001054252">
    <property type="component" value="Unassembled WGS sequence"/>
</dbReference>
<reference evidence="1 2" key="1">
    <citation type="journal article" date="2021" name="Commun. Biol.">
        <title>The genome of Shorea leprosula (Dipterocarpaceae) highlights the ecological relevance of drought in aseasonal tropical rainforests.</title>
        <authorList>
            <person name="Ng K.K.S."/>
            <person name="Kobayashi M.J."/>
            <person name="Fawcett J.A."/>
            <person name="Hatakeyama M."/>
            <person name="Paape T."/>
            <person name="Ng C.H."/>
            <person name="Ang C.C."/>
            <person name="Tnah L.H."/>
            <person name="Lee C.T."/>
            <person name="Nishiyama T."/>
            <person name="Sese J."/>
            <person name="O'Brien M.J."/>
            <person name="Copetti D."/>
            <person name="Mohd Noor M.I."/>
            <person name="Ong R.C."/>
            <person name="Putra M."/>
            <person name="Sireger I.Z."/>
            <person name="Indrioko S."/>
            <person name="Kosugi Y."/>
            <person name="Izuno A."/>
            <person name="Isagi Y."/>
            <person name="Lee S.L."/>
            <person name="Shimizu K.K."/>
        </authorList>
    </citation>
    <scope>NUCLEOTIDE SEQUENCE [LARGE SCALE GENOMIC DNA]</scope>
    <source>
        <strain evidence="1">214</strain>
    </source>
</reference>
<name>A0AAV5JU28_9ROSI</name>
<organism evidence="1 2">
    <name type="scientific">Rubroshorea leprosula</name>
    <dbReference type="NCBI Taxonomy" id="152421"/>
    <lineage>
        <taxon>Eukaryota</taxon>
        <taxon>Viridiplantae</taxon>
        <taxon>Streptophyta</taxon>
        <taxon>Embryophyta</taxon>
        <taxon>Tracheophyta</taxon>
        <taxon>Spermatophyta</taxon>
        <taxon>Magnoliopsida</taxon>
        <taxon>eudicotyledons</taxon>
        <taxon>Gunneridae</taxon>
        <taxon>Pentapetalae</taxon>
        <taxon>rosids</taxon>
        <taxon>malvids</taxon>
        <taxon>Malvales</taxon>
        <taxon>Dipterocarpaceae</taxon>
        <taxon>Rubroshorea</taxon>
    </lineage>
</organism>
<dbReference type="AlphaFoldDB" id="A0AAV5JU28"/>
<gene>
    <name evidence="1" type="ORF">SLEP1_g26882</name>
</gene>